<dbReference type="InterPro" id="IPR001932">
    <property type="entry name" value="PPM-type_phosphatase-like_dom"/>
</dbReference>
<dbReference type="Proteomes" id="UP001501447">
    <property type="component" value="Unassembled WGS sequence"/>
</dbReference>
<dbReference type="SUPFAM" id="SSF55781">
    <property type="entry name" value="GAF domain-like"/>
    <property type="match status" value="1"/>
</dbReference>
<dbReference type="EMBL" id="BAAARJ010000002">
    <property type="protein sequence ID" value="GAA2596708.1"/>
    <property type="molecule type" value="Genomic_DNA"/>
</dbReference>
<dbReference type="PANTHER" id="PTHR43156:SF2">
    <property type="entry name" value="STAGE II SPORULATION PROTEIN E"/>
    <property type="match status" value="1"/>
</dbReference>
<dbReference type="Gene3D" id="3.30.450.40">
    <property type="match status" value="1"/>
</dbReference>
<evidence type="ECO:0000313" key="4">
    <source>
        <dbReference type="EMBL" id="GAA2596708.1"/>
    </source>
</evidence>
<dbReference type="Gene3D" id="3.60.40.10">
    <property type="entry name" value="PPM-type phosphatase domain"/>
    <property type="match status" value="1"/>
</dbReference>
<dbReference type="SMART" id="SM00331">
    <property type="entry name" value="PP2C_SIG"/>
    <property type="match status" value="1"/>
</dbReference>
<dbReference type="InterPro" id="IPR036457">
    <property type="entry name" value="PPM-type-like_dom_sf"/>
</dbReference>
<sequence>MRRAKYAGVAGSPGPTAPGERARAGAAGESAVAVPGPREISRKVGTELPGNALAAGAARSFMRAALDEWGARGPLTDDAVLLVSELVTNAVVHAGTSVELECRYASGIVYAEITDRHPARAVTSRDEAGHGHGLRLVSALAKEWGISYRRDRKAVWFQLGPAEEADGFDGLAGPTGADEPPAAPHRYHHHAPPHAPHDGPRLRTAEGTYGETAGETYADSFGEAHQGAFGYPADATARTAHAPRARIGARAHPEWTSNGALAFLAEASDLLAGHTDEDKVASLAGQLMVPRLADWCAVWLEDSERARLPRLARVWHAQESRMEGLREELGKEPPALVPRALPGQAVPWRWPEGAGAEGGSGASAMCRLVVGGRAVGTLVIGRAELSRIPDEVMGLVEDFARRVALAILSARRYTLQATISQVLQRGLLPSEEMCVPGLETALVYEPAGEGAWAGGDFYDLLRLDEDRWRFALGDVCGNGPEAAVVTGLARPVLRLLAREGYSVPETLDRLNREIGEQARFLSLIYGELSFREGAVDCTVACAGHPLPLVRDAAGTVRVAALPQLLLGVLREVTYDSQTFTLHPGDTLLCVTDGVTERRSGRRLFDDGDGLATVLAGCEHLDATDTAERVRRAVHGFAPGPPTDDLAMLVLRAPPHGAQEEPAGR</sequence>
<keyword evidence="1" id="KW-0378">Hydrolase</keyword>
<dbReference type="InterPro" id="IPR052016">
    <property type="entry name" value="Bact_Sigma-Reg"/>
</dbReference>
<comment type="caution">
    <text evidence="4">The sequence shown here is derived from an EMBL/GenBank/DDBJ whole genome shotgun (WGS) entry which is preliminary data.</text>
</comment>
<feature type="domain" description="PPM-type phosphatase" evidence="3">
    <location>
        <begin position="438"/>
        <end position="652"/>
    </location>
</feature>
<dbReference type="RefSeq" id="WP_344562074.1">
    <property type="nucleotide sequence ID" value="NZ_BAAARJ010000002.1"/>
</dbReference>
<evidence type="ECO:0000256" key="2">
    <source>
        <dbReference type="SAM" id="MobiDB-lite"/>
    </source>
</evidence>
<feature type="region of interest" description="Disordered" evidence="2">
    <location>
        <begin position="1"/>
        <end position="34"/>
    </location>
</feature>
<keyword evidence="5" id="KW-1185">Reference proteome</keyword>
<organism evidence="4 5">
    <name type="scientific">Streptomyces axinellae</name>
    <dbReference type="NCBI Taxonomy" id="552788"/>
    <lineage>
        <taxon>Bacteria</taxon>
        <taxon>Bacillati</taxon>
        <taxon>Actinomycetota</taxon>
        <taxon>Actinomycetes</taxon>
        <taxon>Kitasatosporales</taxon>
        <taxon>Streptomycetaceae</taxon>
        <taxon>Streptomyces</taxon>
    </lineage>
</organism>
<reference evidence="4 5" key="1">
    <citation type="journal article" date="2019" name="Int. J. Syst. Evol. Microbiol.">
        <title>The Global Catalogue of Microorganisms (GCM) 10K type strain sequencing project: providing services to taxonomists for standard genome sequencing and annotation.</title>
        <authorList>
            <consortium name="The Broad Institute Genomics Platform"/>
            <consortium name="The Broad Institute Genome Sequencing Center for Infectious Disease"/>
            <person name="Wu L."/>
            <person name="Ma J."/>
        </authorList>
    </citation>
    <scope>NUCLEOTIDE SEQUENCE [LARGE SCALE GENOMIC DNA]</scope>
    <source>
        <strain evidence="4 5">JCM 16373</strain>
    </source>
</reference>
<dbReference type="InterPro" id="IPR029016">
    <property type="entry name" value="GAF-like_dom_sf"/>
</dbReference>
<dbReference type="PANTHER" id="PTHR43156">
    <property type="entry name" value="STAGE II SPORULATION PROTEIN E-RELATED"/>
    <property type="match status" value="1"/>
</dbReference>
<dbReference type="Gene3D" id="3.30.565.10">
    <property type="entry name" value="Histidine kinase-like ATPase, C-terminal domain"/>
    <property type="match status" value="1"/>
</dbReference>
<feature type="compositionally biased region" description="Basic and acidic residues" evidence="2">
    <location>
        <begin position="195"/>
        <end position="204"/>
    </location>
</feature>
<dbReference type="InterPro" id="IPR036890">
    <property type="entry name" value="HATPase_C_sf"/>
</dbReference>
<dbReference type="Pfam" id="PF13581">
    <property type="entry name" value="HATPase_c_2"/>
    <property type="match status" value="1"/>
</dbReference>
<evidence type="ECO:0000313" key="5">
    <source>
        <dbReference type="Proteomes" id="UP001501447"/>
    </source>
</evidence>
<proteinExistence type="predicted"/>
<name>A0ABN3PR20_9ACTN</name>
<evidence type="ECO:0000256" key="1">
    <source>
        <dbReference type="ARBA" id="ARBA00022801"/>
    </source>
</evidence>
<dbReference type="SUPFAM" id="SSF55874">
    <property type="entry name" value="ATPase domain of HSP90 chaperone/DNA topoisomerase II/histidine kinase"/>
    <property type="match status" value="1"/>
</dbReference>
<accession>A0ABN3PR20</accession>
<protein>
    <submittedName>
        <fullName evidence="4">SpoIIE family protein phosphatase</fullName>
    </submittedName>
</protein>
<feature type="compositionally biased region" description="Low complexity" evidence="2">
    <location>
        <begin position="13"/>
        <end position="34"/>
    </location>
</feature>
<dbReference type="Pfam" id="PF07228">
    <property type="entry name" value="SpoIIE"/>
    <property type="match status" value="1"/>
</dbReference>
<dbReference type="InterPro" id="IPR003594">
    <property type="entry name" value="HATPase_dom"/>
</dbReference>
<dbReference type="CDD" id="cd16936">
    <property type="entry name" value="HATPase_RsbW-like"/>
    <property type="match status" value="1"/>
</dbReference>
<feature type="region of interest" description="Disordered" evidence="2">
    <location>
        <begin position="167"/>
        <end position="206"/>
    </location>
</feature>
<evidence type="ECO:0000259" key="3">
    <source>
        <dbReference type="SMART" id="SM00331"/>
    </source>
</evidence>
<gene>
    <name evidence="4" type="ORF">GCM10009863_07620</name>
</gene>